<gene>
    <name evidence="8" type="ORF">MERR_LOCUS293</name>
</gene>
<evidence type="ECO:0000259" key="7">
    <source>
        <dbReference type="PROSITE" id="PS51005"/>
    </source>
</evidence>
<feature type="transmembrane region" description="Helical" evidence="6">
    <location>
        <begin position="381"/>
        <end position="405"/>
    </location>
</feature>
<name>A0A6D2HB92_9BRAS</name>
<dbReference type="SUPFAM" id="SSF101941">
    <property type="entry name" value="NAC domain"/>
    <property type="match status" value="1"/>
</dbReference>
<dbReference type="Gene3D" id="2.170.150.80">
    <property type="entry name" value="NAC domain"/>
    <property type="match status" value="1"/>
</dbReference>
<keyword evidence="5" id="KW-0539">Nucleus</keyword>
<comment type="caution">
    <text evidence="8">The sequence shown here is derived from an EMBL/GenBank/DDBJ whole genome shotgun (WGS) entry which is preliminary data.</text>
</comment>
<dbReference type="GO" id="GO:0005634">
    <property type="term" value="C:nucleus"/>
    <property type="evidence" value="ECO:0007669"/>
    <property type="project" value="UniProtKB-SubCell"/>
</dbReference>
<evidence type="ECO:0000256" key="2">
    <source>
        <dbReference type="ARBA" id="ARBA00023015"/>
    </source>
</evidence>
<comment type="subcellular location">
    <subcellularLocation>
        <location evidence="1">Nucleus</location>
    </subcellularLocation>
</comment>
<feature type="domain" description="NAC" evidence="7">
    <location>
        <begin position="4"/>
        <end position="154"/>
    </location>
</feature>
<evidence type="ECO:0000256" key="6">
    <source>
        <dbReference type="SAM" id="Phobius"/>
    </source>
</evidence>
<protein>
    <recommendedName>
        <fullName evidence="7">NAC domain-containing protein</fullName>
    </recommendedName>
</protein>
<dbReference type="OrthoDB" id="10280780at2759"/>
<keyword evidence="9" id="KW-1185">Reference proteome</keyword>
<keyword evidence="6" id="KW-0812">Transmembrane</keyword>
<sequence>MEKDVVGYRFQPTEVELINHYLKNKNLGNSSWLVDNGIKEINICSYEPMFLPSLSKIESKDLAWYFFSPKVYTSAKKTDMKRTTRFGYWKVTGKDRKIKDKRVNGVEIGIMKPLAYHHGRSPNGVRTPWAINEYHITCLPNDQNNYVICLVTYNGEDRNLSEPSHSLACDLNTVVEQQGGLVLSDLTKSMDNDNYANVQQQAPYSAQGDDDFLSGLKHVNRGHVEHLFSDQENVSPCEGFNANNFLSFDSYNNGWKIKYDEFSSGLVGSSGGNDDEDVFLKPEVKVQANHNDHRPNTSLSVFIVDRSCDSNRDAESRSSDPDSSKDLQTWESQLTCRTIPKKQEVKEGKFKIAVATIDKAEKKGWFITEDAMHIKGKTPRYIYLMNMIIGFILLVALTSKMSYLFY</sequence>
<proteinExistence type="predicted"/>
<dbReference type="PANTHER" id="PTHR31989">
    <property type="entry name" value="NAC DOMAIN-CONTAINING PROTEIN 82-RELATED"/>
    <property type="match status" value="1"/>
</dbReference>
<dbReference type="Proteomes" id="UP000467841">
    <property type="component" value="Unassembled WGS sequence"/>
</dbReference>
<dbReference type="Pfam" id="PF02365">
    <property type="entry name" value="NAM"/>
    <property type="match status" value="1"/>
</dbReference>
<evidence type="ECO:0000256" key="3">
    <source>
        <dbReference type="ARBA" id="ARBA00023125"/>
    </source>
</evidence>
<keyword evidence="4" id="KW-0804">Transcription</keyword>
<dbReference type="AlphaFoldDB" id="A0A6D2HB92"/>
<keyword evidence="6" id="KW-0472">Membrane</keyword>
<reference evidence="8" key="1">
    <citation type="submission" date="2020-01" db="EMBL/GenBank/DDBJ databases">
        <authorList>
            <person name="Mishra B."/>
        </authorList>
    </citation>
    <scope>NUCLEOTIDE SEQUENCE [LARGE SCALE GENOMIC DNA]</scope>
</reference>
<organism evidence="8 9">
    <name type="scientific">Microthlaspi erraticum</name>
    <dbReference type="NCBI Taxonomy" id="1685480"/>
    <lineage>
        <taxon>Eukaryota</taxon>
        <taxon>Viridiplantae</taxon>
        <taxon>Streptophyta</taxon>
        <taxon>Embryophyta</taxon>
        <taxon>Tracheophyta</taxon>
        <taxon>Spermatophyta</taxon>
        <taxon>Magnoliopsida</taxon>
        <taxon>eudicotyledons</taxon>
        <taxon>Gunneridae</taxon>
        <taxon>Pentapetalae</taxon>
        <taxon>rosids</taxon>
        <taxon>malvids</taxon>
        <taxon>Brassicales</taxon>
        <taxon>Brassicaceae</taxon>
        <taxon>Coluteocarpeae</taxon>
        <taxon>Microthlaspi</taxon>
    </lineage>
</organism>
<evidence type="ECO:0000256" key="5">
    <source>
        <dbReference type="ARBA" id="ARBA00023242"/>
    </source>
</evidence>
<evidence type="ECO:0000256" key="4">
    <source>
        <dbReference type="ARBA" id="ARBA00023163"/>
    </source>
</evidence>
<dbReference type="GO" id="GO:0003677">
    <property type="term" value="F:DNA binding"/>
    <property type="evidence" value="ECO:0007669"/>
    <property type="project" value="UniProtKB-KW"/>
</dbReference>
<evidence type="ECO:0000313" key="9">
    <source>
        <dbReference type="Proteomes" id="UP000467841"/>
    </source>
</evidence>
<keyword evidence="3" id="KW-0238">DNA-binding</keyword>
<evidence type="ECO:0000313" key="8">
    <source>
        <dbReference type="EMBL" id="CAA7013059.1"/>
    </source>
</evidence>
<keyword evidence="6" id="KW-1133">Transmembrane helix</keyword>
<accession>A0A6D2HB92</accession>
<dbReference type="GO" id="GO:0006355">
    <property type="term" value="P:regulation of DNA-templated transcription"/>
    <property type="evidence" value="ECO:0007669"/>
    <property type="project" value="InterPro"/>
</dbReference>
<keyword evidence="2" id="KW-0805">Transcription regulation</keyword>
<dbReference type="InterPro" id="IPR003441">
    <property type="entry name" value="NAC-dom"/>
</dbReference>
<evidence type="ECO:0000256" key="1">
    <source>
        <dbReference type="ARBA" id="ARBA00004123"/>
    </source>
</evidence>
<dbReference type="PROSITE" id="PS51005">
    <property type="entry name" value="NAC"/>
    <property type="match status" value="1"/>
</dbReference>
<dbReference type="InterPro" id="IPR036093">
    <property type="entry name" value="NAC_dom_sf"/>
</dbReference>
<dbReference type="EMBL" id="CACVBM020000022">
    <property type="protein sequence ID" value="CAA7013059.1"/>
    <property type="molecule type" value="Genomic_DNA"/>
</dbReference>